<reference evidence="1" key="1">
    <citation type="submission" date="2019-08" db="EMBL/GenBank/DDBJ databases">
        <authorList>
            <person name="Kucharzyk K."/>
            <person name="Murdoch R.W."/>
            <person name="Higgins S."/>
            <person name="Loffler F."/>
        </authorList>
    </citation>
    <scope>NUCLEOTIDE SEQUENCE</scope>
</reference>
<protein>
    <submittedName>
        <fullName evidence="1">Uncharacterized protein</fullName>
    </submittedName>
</protein>
<gene>
    <name evidence="1" type="ORF">SDC9_155305</name>
</gene>
<proteinExistence type="predicted"/>
<dbReference type="EMBL" id="VSSQ01054047">
    <property type="protein sequence ID" value="MPN08029.1"/>
    <property type="molecule type" value="Genomic_DNA"/>
</dbReference>
<comment type="caution">
    <text evidence="1">The sequence shown here is derived from an EMBL/GenBank/DDBJ whole genome shotgun (WGS) entry which is preliminary data.</text>
</comment>
<dbReference type="AlphaFoldDB" id="A0A645F3M5"/>
<accession>A0A645F3M5</accession>
<name>A0A645F3M5_9ZZZZ</name>
<evidence type="ECO:0000313" key="1">
    <source>
        <dbReference type="EMBL" id="MPN08029.1"/>
    </source>
</evidence>
<sequence>MRRRAKAVFADDDAVFRLFHIQFAQQAFGGLFPEPRDPLFPEFRMICAEIGGTSRFQYLQHLGGESLRLVRLYRGETVL</sequence>
<organism evidence="1">
    <name type="scientific">bioreactor metagenome</name>
    <dbReference type="NCBI Taxonomy" id="1076179"/>
    <lineage>
        <taxon>unclassified sequences</taxon>
        <taxon>metagenomes</taxon>
        <taxon>ecological metagenomes</taxon>
    </lineage>
</organism>